<dbReference type="AlphaFoldDB" id="A0A0R2BPJ4"/>
<dbReference type="PROSITE" id="PS51975">
    <property type="entry name" value="RNASE_H_2"/>
    <property type="match status" value="1"/>
</dbReference>
<dbReference type="PANTHER" id="PTHR10954">
    <property type="entry name" value="RIBONUCLEASE H2 SUBUNIT A"/>
    <property type="match status" value="1"/>
</dbReference>
<evidence type="ECO:0000313" key="18">
    <source>
        <dbReference type="EMBL" id="KRM77187.1"/>
    </source>
</evidence>
<evidence type="ECO:0000256" key="10">
    <source>
        <dbReference type="ARBA" id="ARBA00022723"/>
    </source>
</evidence>
<evidence type="ECO:0000256" key="15">
    <source>
        <dbReference type="PROSITE-ProRule" id="PRU01319"/>
    </source>
</evidence>
<comment type="cofactor">
    <cofactor evidence="14 15">
        <name>Mn(2+)</name>
        <dbReference type="ChEBI" id="CHEBI:29035"/>
    </cofactor>
    <cofactor evidence="14 15">
        <name>Mg(2+)</name>
        <dbReference type="ChEBI" id="CHEBI:18420"/>
    </cofactor>
    <text evidence="14 15">Manganese or magnesium. Binds 1 divalent metal ion per monomer in the absence of substrate. May bind a second metal ion after substrate binding.</text>
</comment>
<dbReference type="InterPro" id="IPR001352">
    <property type="entry name" value="RNase_HII/HIII"/>
</dbReference>
<dbReference type="InterPro" id="IPR036397">
    <property type="entry name" value="RNaseH_sf"/>
</dbReference>
<dbReference type="CDD" id="cd07182">
    <property type="entry name" value="RNase_HII_bacteria_HII_like"/>
    <property type="match status" value="1"/>
</dbReference>
<gene>
    <name evidence="14" type="primary">rnhB</name>
    <name evidence="18" type="ORF">FC82_GL000429</name>
</gene>
<dbReference type="RefSeq" id="WP_056996167.1">
    <property type="nucleotide sequence ID" value="NZ_AYYR01000013.1"/>
</dbReference>
<dbReference type="GO" id="GO:0005737">
    <property type="term" value="C:cytoplasm"/>
    <property type="evidence" value="ECO:0007669"/>
    <property type="project" value="UniProtKB-SubCell"/>
</dbReference>
<evidence type="ECO:0000256" key="7">
    <source>
        <dbReference type="ARBA" id="ARBA00019179"/>
    </source>
</evidence>
<dbReference type="NCBIfam" id="NF000594">
    <property type="entry name" value="PRK00015.1-1"/>
    <property type="match status" value="1"/>
</dbReference>
<dbReference type="InterPro" id="IPR024567">
    <property type="entry name" value="RNase_HII/HIII_dom"/>
</dbReference>
<dbReference type="HAMAP" id="MF_00052_B">
    <property type="entry name" value="RNase_HII_B"/>
    <property type="match status" value="1"/>
</dbReference>
<evidence type="ECO:0000256" key="16">
    <source>
        <dbReference type="RuleBase" id="RU003515"/>
    </source>
</evidence>
<evidence type="ECO:0000256" key="12">
    <source>
        <dbReference type="ARBA" id="ARBA00022801"/>
    </source>
</evidence>
<dbReference type="PATRIC" id="fig|1423733.4.peg.451"/>
<organism evidence="18 19">
    <name type="scientific">Secundilactobacillus collinoides DSM 20515 = JCM 1123</name>
    <dbReference type="NCBI Taxonomy" id="1423733"/>
    <lineage>
        <taxon>Bacteria</taxon>
        <taxon>Bacillati</taxon>
        <taxon>Bacillota</taxon>
        <taxon>Bacilli</taxon>
        <taxon>Lactobacillales</taxon>
        <taxon>Lactobacillaceae</taxon>
        <taxon>Secundilactobacillus</taxon>
    </lineage>
</organism>
<keyword evidence="12 14" id="KW-0378">Hydrolase</keyword>
<evidence type="ECO:0000256" key="9">
    <source>
        <dbReference type="ARBA" id="ARBA00022722"/>
    </source>
</evidence>
<dbReference type="EMBL" id="AYYR01000013">
    <property type="protein sequence ID" value="KRM77187.1"/>
    <property type="molecule type" value="Genomic_DNA"/>
</dbReference>
<dbReference type="GO" id="GO:0032299">
    <property type="term" value="C:ribonuclease H2 complex"/>
    <property type="evidence" value="ECO:0007669"/>
    <property type="project" value="TreeGrafter"/>
</dbReference>
<dbReference type="STRING" id="33960.TY91_07310"/>
<comment type="caution">
    <text evidence="18">The sequence shown here is derived from an EMBL/GenBank/DDBJ whole genome shotgun (WGS) entry which is preliminary data.</text>
</comment>
<dbReference type="NCBIfam" id="NF000595">
    <property type="entry name" value="PRK00015.1-3"/>
    <property type="match status" value="1"/>
</dbReference>
<evidence type="ECO:0000256" key="8">
    <source>
        <dbReference type="ARBA" id="ARBA00022490"/>
    </source>
</evidence>
<feature type="binding site" evidence="14 15">
    <location>
        <position position="171"/>
    </location>
    <ligand>
        <name>a divalent metal cation</name>
        <dbReference type="ChEBI" id="CHEBI:60240"/>
    </ligand>
</feature>
<evidence type="ECO:0000256" key="6">
    <source>
        <dbReference type="ARBA" id="ARBA00012180"/>
    </source>
</evidence>
<keyword evidence="9 14" id="KW-0540">Nuclease</keyword>
<proteinExistence type="inferred from homology"/>
<dbReference type="GO" id="GO:0043137">
    <property type="term" value="P:DNA replication, removal of RNA primer"/>
    <property type="evidence" value="ECO:0007669"/>
    <property type="project" value="TreeGrafter"/>
</dbReference>
<evidence type="ECO:0000256" key="2">
    <source>
        <dbReference type="ARBA" id="ARBA00001946"/>
    </source>
</evidence>
<dbReference type="Pfam" id="PF01351">
    <property type="entry name" value="RNase_HII"/>
    <property type="match status" value="1"/>
</dbReference>
<reference evidence="18 19" key="1">
    <citation type="journal article" date="2015" name="Genome Announc.">
        <title>Expanding the biotechnology potential of lactobacilli through comparative genomics of 213 strains and associated genera.</title>
        <authorList>
            <person name="Sun Z."/>
            <person name="Harris H.M."/>
            <person name="McCann A."/>
            <person name="Guo C."/>
            <person name="Argimon S."/>
            <person name="Zhang W."/>
            <person name="Yang X."/>
            <person name="Jeffery I.B."/>
            <person name="Cooney J.C."/>
            <person name="Kagawa T.F."/>
            <person name="Liu W."/>
            <person name="Song Y."/>
            <person name="Salvetti E."/>
            <person name="Wrobel A."/>
            <person name="Rasinkangas P."/>
            <person name="Parkhill J."/>
            <person name="Rea M.C."/>
            <person name="O'Sullivan O."/>
            <person name="Ritari J."/>
            <person name="Douillard F.P."/>
            <person name="Paul Ross R."/>
            <person name="Yang R."/>
            <person name="Briner A.E."/>
            <person name="Felis G.E."/>
            <person name="de Vos W.M."/>
            <person name="Barrangou R."/>
            <person name="Klaenhammer T.R."/>
            <person name="Caufield P.W."/>
            <person name="Cui Y."/>
            <person name="Zhang H."/>
            <person name="O'Toole P.W."/>
        </authorList>
    </citation>
    <scope>NUCLEOTIDE SEQUENCE [LARGE SCALE GENOMIC DNA]</scope>
    <source>
        <strain evidence="18 19">DSM 20515</strain>
    </source>
</reference>
<comment type="function">
    <text evidence="3 14 16">Endonuclease that specifically degrades the RNA of RNA-DNA hybrids.</text>
</comment>
<sequence length="256" mass="28147">MTEKLSIAAYKKQFETVTSDDDPLFVQAAADSRKGVQQLIAHTHQRLERLAKVKSAFEKRFFYENQARQKGRTVIAGIDEVGRGPLAGPVISCAIVLPADFDVLGVNDSKQLSDHKREQLYPQILNEAVSVGIGWASSQQIDDLNIYQATRVAMLEAVTHLTVKPQQLLIDAMAIDTDIPQLKLIKGDAKSISIGAASIVAKVFRDHVMQAYDQLYPGYAFSHNAGYGTKAHLDGLAQLGPTPIHRKTFAPVSDFF</sequence>
<keyword evidence="13 14" id="KW-0464">Manganese</keyword>
<evidence type="ECO:0000256" key="1">
    <source>
        <dbReference type="ARBA" id="ARBA00000077"/>
    </source>
</evidence>
<dbReference type="InterPro" id="IPR012337">
    <property type="entry name" value="RNaseH-like_sf"/>
</dbReference>
<evidence type="ECO:0000256" key="13">
    <source>
        <dbReference type="ARBA" id="ARBA00023211"/>
    </source>
</evidence>
<keyword evidence="8 14" id="KW-0963">Cytoplasm</keyword>
<dbReference type="EC" id="3.1.26.4" evidence="6 14"/>
<comment type="cofactor">
    <cofactor evidence="2">
        <name>Mg(2+)</name>
        <dbReference type="ChEBI" id="CHEBI:18420"/>
    </cofactor>
</comment>
<dbReference type="Gene3D" id="3.30.420.10">
    <property type="entry name" value="Ribonuclease H-like superfamily/Ribonuclease H"/>
    <property type="match status" value="1"/>
</dbReference>
<dbReference type="Proteomes" id="UP000051845">
    <property type="component" value="Unassembled WGS sequence"/>
</dbReference>
<dbReference type="SUPFAM" id="SSF53098">
    <property type="entry name" value="Ribonuclease H-like"/>
    <property type="match status" value="1"/>
</dbReference>
<evidence type="ECO:0000256" key="3">
    <source>
        <dbReference type="ARBA" id="ARBA00004065"/>
    </source>
</evidence>
<dbReference type="InterPro" id="IPR022898">
    <property type="entry name" value="RNase_HII"/>
</dbReference>
<dbReference type="GO" id="GO:0030145">
    <property type="term" value="F:manganese ion binding"/>
    <property type="evidence" value="ECO:0007669"/>
    <property type="project" value="UniProtKB-UniRule"/>
</dbReference>
<protein>
    <recommendedName>
        <fullName evidence="7 14">Ribonuclease HII</fullName>
        <shortName evidence="14">RNase HII</shortName>
        <ecNumber evidence="6 14">3.1.26.4</ecNumber>
    </recommendedName>
</protein>
<dbReference type="GO" id="GO:0006298">
    <property type="term" value="P:mismatch repair"/>
    <property type="evidence" value="ECO:0007669"/>
    <property type="project" value="TreeGrafter"/>
</dbReference>
<dbReference type="GO" id="GO:0004523">
    <property type="term" value="F:RNA-DNA hybrid ribonuclease activity"/>
    <property type="evidence" value="ECO:0007669"/>
    <property type="project" value="UniProtKB-UniRule"/>
</dbReference>
<feature type="domain" description="RNase H type-2" evidence="17">
    <location>
        <begin position="73"/>
        <end position="256"/>
    </location>
</feature>
<evidence type="ECO:0000256" key="11">
    <source>
        <dbReference type="ARBA" id="ARBA00022759"/>
    </source>
</evidence>
<evidence type="ECO:0000256" key="5">
    <source>
        <dbReference type="ARBA" id="ARBA00007383"/>
    </source>
</evidence>
<comment type="subcellular location">
    <subcellularLocation>
        <location evidence="4 14">Cytoplasm</location>
    </subcellularLocation>
</comment>
<dbReference type="GO" id="GO:0003723">
    <property type="term" value="F:RNA binding"/>
    <property type="evidence" value="ECO:0007669"/>
    <property type="project" value="UniProtKB-UniRule"/>
</dbReference>
<evidence type="ECO:0000259" key="17">
    <source>
        <dbReference type="PROSITE" id="PS51975"/>
    </source>
</evidence>
<dbReference type="PANTHER" id="PTHR10954:SF18">
    <property type="entry name" value="RIBONUCLEASE HII"/>
    <property type="match status" value="1"/>
</dbReference>
<dbReference type="FunFam" id="3.30.420.10:FF:000006">
    <property type="entry name" value="Ribonuclease HII"/>
    <property type="match status" value="1"/>
</dbReference>
<name>A0A0R2BPJ4_SECCO</name>
<evidence type="ECO:0000256" key="4">
    <source>
        <dbReference type="ARBA" id="ARBA00004496"/>
    </source>
</evidence>
<comment type="catalytic activity">
    <reaction evidence="1 14 15 16">
        <text>Endonucleolytic cleavage to 5'-phosphomonoester.</text>
        <dbReference type="EC" id="3.1.26.4"/>
    </reaction>
</comment>
<comment type="similarity">
    <text evidence="5 14 16">Belongs to the RNase HII family.</text>
</comment>
<keyword evidence="10 14" id="KW-0479">Metal-binding</keyword>
<feature type="binding site" evidence="14 15">
    <location>
        <position position="79"/>
    </location>
    <ligand>
        <name>a divalent metal cation</name>
        <dbReference type="ChEBI" id="CHEBI:60240"/>
    </ligand>
</feature>
<accession>A0A0R2BPJ4</accession>
<evidence type="ECO:0000256" key="14">
    <source>
        <dbReference type="HAMAP-Rule" id="MF_00052"/>
    </source>
</evidence>
<keyword evidence="11 14" id="KW-0255">Endonuclease</keyword>
<feature type="binding site" evidence="14 15">
    <location>
        <position position="80"/>
    </location>
    <ligand>
        <name>a divalent metal cation</name>
        <dbReference type="ChEBI" id="CHEBI:60240"/>
    </ligand>
</feature>
<evidence type="ECO:0000313" key="19">
    <source>
        <dbReference type="Proteomes" id="UP000051845"/>
    </source>
</evidence>